<dbReference type="InterPro" id="IPR008928">
    <property type="entry name" value="6-hairpin_glycosidase_sf"/>
</dbReference>
<dbReference type="Gene3D" id="1.50.10.10">
    <property type="match status" value="1"/>
</dbReference>
<dbReference type="Proteomes" id="UP001500190">
    <property type="component" value="Unassembled WGS sequence"/>
</dbReference>
<dbReference type="RefSeq" id="WP_344196714.1">
    <property type="nucleotide sequence ID" value="NZ_BAAAND010000008.1"/>
</dbReference>
<dbReference type="Pfam" id="PF00723">
    <property type="entry name" value="Glyco_hydro_15"/>
    <property type="match status" value="1"/>
</dbReference>
<keyword evidence="4" id="KW-0378">Hydrolase</keyword>
<dbReference type="PANTHER" id="PTHR31616">
    <property type="entry name" value="TREHALASE"/>
    <property type="match status" value="1"/>
</dbReference>
<organism evidence="4 5">
    <name type="scientific">Kribbella karoonensis</name>
    <dbReference type="NCBI Taxonomy" id="324851"/>
    <lineage>
        <taxon>Bacteria</taxon>
        <taxon>Bacillati</taxon>
        <taxon>Actinomycetota</taxon>
        <taxon>Actinomycetes</taxon>
        <taxon>Propionibacteriales</taxon>
        <taxon>Kribbellaceae</taxon>
        <taxon>Kribbella</taxon>
    </lineage>
</organism>
<dbReference type="Pfam" id="PF19291">
    <property type="entry name" value="TREH_N"/>
    <property type="match status" value="1"/>
</dbReference>
<dbReference type="InterPro" id="IPR045582">
    <property type="entry name" value="Trehalase-like_N"/>
</dbReference>
<evidence type="ECO:0000259" key="3">
    <source>
        <dbReference type="Pfam" id="PF19291"/>
    </source>
</evidence>
<reference evidence="4 5" key="1">
    <citation type="journal article" date="2019" name="Int. J. Syst. Evol. Microbiol.">
        <title>The Global Catalogue of Microorganisms (GCM) 10K type strain sequencing project: providing services to taxonomists for standard genome sequencing and annotation.</title>
        <authorList>
            <consortium name="The Broad Institute Genomics Platform"/>
            <consortium name="The Broad Institute Genome Sequencing Center for Infectious Disease"/>
            <person name="Wu L."/>
            <person name="Ma J."/>
        </authorList>
    </citation>
    <scope>NUCLEOTIDE SEQUENCE [LARGE SCALE GENOMIC DNA]</scope>
    <source>
        <strain evidence="4 5">JCM 14304</strain>
    </source>
</reference>
<evidence type="ECO:0000259" key="2">
    <source>
        <dbReference type="Pfam" id="PF00723"/>
    </source>
</evidence>
<evidence type="ECO:0000313" key="5">
    <source>
        <dbReference type="Proteomes" id="UP001500190"/>
    </source>
</evidence>
<proteinExistence type="predicted"/>
<dbReference type="GO" id="GO:0016787">
    <property type="term" value="F:hydrolase activity"/>
    <property type="evidence" value="ECO:0007669"/>
    <property type="project" value="UniProtKB-KW"/>
</dbReference>
<sequence length="620" mass="68739">MAHRGTTPKTAQETAQQTSSSPRPTPEHRIEDYALIGDLQTAALVSKHGSIDWLCFPRFDSPACFAALLGTEDNGHWRIAPRDADAVSSRHYRGDTLVLETEWSTPTGSVRVIDFMPPRDTAPDVVRIVEGIHGSVEMRSELRLRFDYGHVVPWARRSDGQIDAIAGPDAVSLRSDVHQYGRDLTTYGDFRVGKGDRAWFVLTWHPSHHPVPRATDAIASLKPTEDFWTDWIGGTTSTTELSEEVTRSILTLKALTYAPSGGIVAAPTTSLPETLGGSRNWDYRYCWLRDATMTLSAMLRAGFTDEAEAWRNWLLRAIAGSPQDVQIMYGVTGERRLTEFEAGWLPGFAGSAPVRIGNAAAEQLQIDVFGEVMDVLALAREHQIGAIEEAWQVQRGLMGHLEEVWNQPDEGIWEVRGGRQHFTYSKVMAWVAFDRAARAVERFGLSGPAKEWRARADEIHKEVCEQAYDPDRNTFTQAYGSKALDAAVLLIPQVGFLPADDPRVVGTVDTVQRELAADGFVRRYLTEHTDDGLVGDEGTFLICSFWLADALAMVGRVGEARDLYEKLVALRNDVGLLAEEYDVSAGRMLGNFPQAFSHLGLVNTAWHLTTAESPVRKSAY</sequence>
<feature type="region of interest" description="Disordered" evidence="1">
    <location>
        <begin position="1"/>
        <end position="27"/>
    </location>
</feature>
<name>A0ABN2EFC6_9ACTN</name>
<dbReference type="SUPFAM" id="SSF48208">
    <property type="entry name" value="Six-hairpin glycosidases"/>
    <property type="match status" value="1"/>
</dbReference>
<feature type="domain" description="Trehalase-like N-terminal" evidence="3">
    <location>
        <begin position="28"/>
        <end position="175"/>
    </location>
</feature>
<keyword evidence="5" id="KW-1185">Reference proteome</keyword>
<dbReference type="PANTHER" id="PTHR31616:SF0">
    <property type="entry name" value="GLUCAN 1,4-ALPHA-GLUCOSIDASE"/>
    <property type="match status" value="1"/>
</dbReference>
<feature type="compositionally biased region" description="Polar residues" evidence="1">
    <location>
        <begin position="7"/>
        <end position="22"/>
    </location>
</feature>
<gene>
    <name evidence="4" type="ORF">GCM10009742_56730</name>
</gene>
<dbReference type="InterPro" id="IPR012341">
    <property type="entry name" value="6hp_glycosidase-like_sf"/>
</dbReference>
<protein>
    <submittedName>
        <fullName evidence="4">Glycoside hydrolase family 15 protein</fullName>
    </submittedName>
</protein>
<accession>A0ABN2EFC6</accession>
<feature type="domain" description="GH15-like" evidence="2">
    <location>
        <begin position="245"/>
        <end position="606"/>
    </location>
</feature>
<dbReference type="InterPro" id="IPR011613">
    <property type="entry name" value="GH15-like"/>
</dbReference>
<evidence type="ECO:0000313" key="4">
    <source>
        <dbReference type="EMBL" id="GAA1601295.1"/>
    </source>
</evidence>
<dbReference type="EMBL" id="BAAAND010000008">
    <property type="protein sequence ID" value="GAA1601295.1"/>
    <property type="molecule type" value="Genomic_DNA"/>
</dbReference>
<comment type="caution">
    <text evidence="4">The sequence shown here is derived from an EMBL/GenBank/DDBJ whole genome shotgun (WGS) entry which is preliminary data.</text>
</comment>
<evidence type="ECO:0000256" key="1">
    <source>
        <dbReference type="SAM" id="MobiDB-lite"/>
    </source>
</evidence>